<organism evidence="2 3">
    <name type="scientific">Portunus trituberculatus</name>
    <name type="common">Swimming crab</name>
    <name type="synonym">Neptunus trituberculatus</name>
    <dbReference type="NCBI Taxonomy" id="210409"/>
    <lineage>
        <taxon>Eukaryota</taxon>
        <taxon>Metazoa</taxon>
        <taxon>Ecdysozoa</taxon>
        <taxon>Arthropoda</taxon>
        <taxon>Crustacea</taxon>
        <taxon>Multicrustacea</taxon>
        <taxon>Malacostraca</taxon>
        <taxon>Eumalacostraca</taxon>
        <taxon>Eucarida</taxon>
        <taxon>Decapoda</taxon>
        <taxon>Pleocyemata</taxon>
        <taxon>Brachyura</taxon>
        <taxon>Eubrachyura</taxon>
        <taxon>Portunoidea</taxon>
        <taxon>Portunidae</taxon>
        <taxon>Portuninae</taxon>
        <taxon>Portunus</taxon>
    </lineage>
</organism>
<sequence>MCCVGALAGWGYLVLVVSLPLDNFTSRISSSCGRCGSRRYCLLVQPIIHCGSVTHRSRISDALQCLGSPLTTRCLTSCQEACSVV</sequence>
<feature type="signal peptide" evidence="1">
    <location>
        <begin position="1"/>
        <end position="18"/>
    </location>
</feature>
<gene>
    <name evidence="2" type="ORF">E2C01_063297</name>
</gene>
<evidence type="ECO:0000313" key="2">
    <source>
        <dbReference type="EMBL" id="MPC69083.1"/>
    </source>
</evidence>
<evidence type="ECO:0008006" key="4">
    <source>
        <dbReference type="Google" id="ProtNLM"/>
    </source>
</evidence>
<accession>A0A5B7HFY9</accession>
<reference evidence="2 3" key="1">
    <citation type="submission" date="2019-05" db="EMBL/GenBank/DDBJ databases">
        <title>Another draft genome of Portunus trituberculatus and its Hox gene families provides insights of decapod evolution.</title>
        <authorList>
            <person name="Jeong J.-H."/>
            <person name="Song I."/>
            <person name="Kim S."/>
            <person name="Choi T."/>
            <person name="Kim D."/>
            <person name="Ryu S."/>
            <person name="Kim W."/>
        </authorList>
    </citation>
    <scope>NUCLEOTIDE SEQUENCE [LARGE SCALE GENOMIC DNA]</scope>
    <source>
        <tissue evidence="2">Muscle</tissue>
    </source>
</reference>
<evidence type="ECO:0000313" key="3">
    <source>
        <dbReference type="Proteomes" id="UP000324222"/>
    </source>
</evidence>
<keyword evidence="3" id="KW-1185">Reference proteome</keyword>
<name>A0A5B7HFY9_PORTR</name>
<protein>
    <recommendedName>
        <fullName evidence="4">Secreted protein</fullName>
    </recommendedName>
</protein>
<feature type="chain" id="PRO_5023073085" description="Secreted protein" evidence="1">
    <location>
        <begin position="19"/>
        <end position="85"/>
    </location>
</feature>
<dbReference type="AlphaFoldDB" id="A0A5B7HFY9"/>
<comment type="caution">
    <text evidence="2">The sequence shown here is derived from an EMBL/GenBank/DDBJ whole genome shotgun (WGS) entry which is preliminary data.</text>
</comment>
<evidence type="ECO:0000256" key="1">
    <source>
        <dbReference type="SAM" id="SignalP"/>
    </source>
</evidence>
<keyword evidence="1" id="KW-0732">Signal</keyword>
<dbReference type="Proteomes" id="UP000324222">
    <property type="component" value="Unassembled WGS sequence"/>
</dbReference>
<dbReference type="EMBL" id="VSRR010028859">
    <property type="protein sequence ID" value="MPC69083.1"/>
    <property type="molecule type" value="Genomic_DNA"/>
</dbReference>
<proteinExistence type="predicted"/>